<name>A0A0D3GIS7_9ORYZ</name>
<protein>
    <submittedName>
        <fullName evidence="1">Uncharacterized protein</fullName>
    </submittedName>
</protein>
<evidence type="ECO:0000313" key="1">
    <source>
        <dbReference type="EnsemblPlants" id="OBART06G21340.1"/>
    </source>
</evidence>
<evidence type="ECO:0000313" key="2">
    <source>
        <dbReference type="Proteomes" id="UP000026960"/>
    </source>
</evidence>
<dbReference type="AlphaFoldDB" id="A0A0D3GIS7"/>
<dbReference type="Proteomes" id="UP000026960">
    <property type="component" value="Chromosome 6"/>
</dbReference>
<organism evidence="1">
    <name type="scientific">Oryza barthii</name>
    <dbReference type="NCBI Taxonomy" id="65489"/>
    <lineage>
        <taxon>Eukaryota</taxon>
        <taxon>Viridiplantae</taxon>
        <taxon>Streptophyta</taxon>
        <taxon>Embryophyta</taxon>
        <taxon>Tracheophyta</taxon>
        <taxon>Spermatophyta</taxon>
        <taxon>Magnoliopsida</taxon>
        <taxon>Liliopsida</taxon>
        <taxon>Poales</taxon>
        <taxon>Poaceae</taxon>
        <taxon>BOP clade</taxon>
        <taxon>Oryzoideae</taxon>
        <taxon>Oryzeae</taxon>
        <taxon>Oryzinae</taxon>
        <taxon>Oryza</taxon>
    </lineage>
</organism>
<dbReference type="Gene3D" id="3.40.50.720">
    <property type="entry name" value="NAD(P)-binding Rossmann-like Domain"/>
    <property type="match status" value="1"/>
</dbReference>
<dbReference type="EnsemblPlants" id="OBART06G21340.1">
    <property type="protein sequence ID" value="OBART06G21340.1"/>
    <property type="gene ID" value="OBART06G21340"/>
</dbReference>
<dbReference type="HOGENOM" id="CLU_2964534_0_0_1"/>
<keyword evidence="2" id="KW-1185">Reference proteome</keyword>
<reference evidence="1" key="2">
    <citation type="submission" date="2015-03" db="UniProtKB">
        <authorList>
            <consortium name="EnsemblPlants"/>
        </authorList>
    </citation>
    <scope>IDENTIFICATION</scope>
</reference>
<dbReference type="Gramene" id="OBART06G21340.1">
    <property type="protein sequence ID" value="OBART06G21340.1"/>
    <property type="gene ID" value="OBART06G21340"/>
</dbReference>
<accession>A0A0D3GIS7</accession>
<sequence length="59" mass="6504">MDVVTVCPPLILGPLLQSTVNTSSSILINLIKVIPTEFQELVAYEHLTETEFLDVFLTG</sequence>
<reference evidence="1" key="1">
    <citation type="journal article" date="2009" name="Rice">
        <title>De Novo Next Generation Sequencing of Plant Genomes.</title>
        <authorList>
            <person name="Rounsley S."/>
            <person name="Marri P.R."/>
            <person name="Yu Y."/>
            <person name="He R."/>
            <person name="Sisneros N."/>
            <person name="Goicoechea J.L."/>
            <person name="Lee S.J."/>
            <person name="Angelova A."/>
            <person name="Kudrna D."/>
            <person name="Luo M."/>
            <person name="Affourtit J."/>
            <person name="Desany B."/>
            <person name="Knight J."/>
            <person name="Niazi F."/>
            <person name="Egholm M."/>
            <person name="Wing R.A."/>
        </authorList>
    </citation>
    <scope>NUCLEOTIDE SEQUENCE [LARGE SCALE GENOMIC DNA]</scope>
    <source>
        <strain evidence="1">cv. IRGC 105608</strain>
    </source>
</reference>
<proteinExistence type="predicted"/>
<dbReference type="PaxDb" id="65489-OBART06G21340.1"/>